<reference evidence="2" key="1">
    <citation type="submission" date="2016-06" db="EMBL/GenBank/DDBJ databases">
        <authorList>
            <person name="Varghese N."/>
            <person name="Submissions Spin"/>
        </authorList>
    </citation>
    <scope>NUCLEOTIDE SEQUENCE [LARGE SCALE GENOMIC DNA]</scope>
    <source>
        <strain evidence="2">DSM 44983</strain>
    </source>
</reference>
<protein>
    <submittedName>
        <fullName evidence="1">Uncharacterized protein</fullName>
    </submittedName>
</protein>
<sequence>MGRYDLRPVLPAWTCAWCESPRPCPTRRRELIAEYDRAQHRRARRIDCSSTSAASPIMELWWVTKRP</sequence>
<gene>
    <name evidence="1" type="ORF">GA0070623_3238</name>
</gene>
<dbReference type="EMBL" id="LT607752">
    <property type="protein sequence ID" value="SCG66963.1"/>
    <property type="molecule type" value="Genomic_DNA"/>
</dbReference>
<evidence type="ECO:0000313" key="2">
    <source>
        <dbReference type="Proteomes" id="UP000198226"/>
    </source>
</evidence>
<name>A0A1C5J8W3_9ACTN</name>
<evidence type="ECO:0000313" key="1">
    <source>
        <dbReference type="EMBL" id="SCG66963.1"/>
    </source>
</evidence>
<dbReference type="AlphaFoldDB" id="A0A1C5J8W3"/>
<proteinExistence type="predicted"/>
<organism evidence="1 2">
    <name type="scientific">Micromonospora rifamycinica</name>
    <dbReference type="NCBI Taxonomy" id="291594"/>
    <lineage>
        <taxon>Bacteria</taxon>
        <taxon>Bacillati</taxon>
        <taxon>Actinomycetota</taxon>
        <taxon>Actinomycetes</taxon>
        <taxon>Micromonosporales</taxon>
        <taxon>Micromonosporaceae</taxon>
        <taxon>Micromonospora</taxon>
    </lineage>
</organism>
<dbReference type="Proteomes" id="UP000198226">
    <property type="component" value="Chromosome I"/>
</dbReference>
<keyword evidence="2" id="KW-1185">Reference proteome</keyword>
<accession>A0A1C5J8W3</accession>